<dbReference type="SUPFAM" id="SSF49493">
    <property type="entry name" value="HSP40/DnaJ peptide-binding domain"/>
    <property type="match status" value="2"/>
</dbReference>
<comment type="caution">
    <text evidence="5">The sequence shown here is derived from an EMBL/GenBank/DDBJ whole genome shotgun (WGS) entry which is preliminary data.</text>
</comment>
<name>A0A4R3M9C3_9BURK</name>
<dbReference type="PRINTS" id="PR00625">
    <property type="entry name" value="JDOMAIN"/>
</dbReference>
<dbReference type="OrthoDB" id="9779889at2"/>
<dbReference type="EMBL" id="SMAJ01000002">
    <property type="protein sequence ID" value="TCT10154.1"/>
    <property type="molecule type" value="Genomic_DNA"/>
</dbReference>
<evidence type="ECO:0000313" key="6">
    <source>
        <dbReference type="Proteomes" id="UP000295525"/>
    </source>
</evidence>
<feature type="domain" description="J" evidence="4">
    <location>
        <begin position="5"/>
        <end position="69"/>
    </location>
</feature>
<dbReference type="GO" id="GO:0051082">
    <property type="term" value="F:unfolded protein binding"/>
    <property type="evidence" value="ECO:0007669"/>
    <property type="project" value="InterPro"/>
</dbReference>
<dbReference type="PROSITE" id="PS50076">
    <property type="entry name" value="DNAJ_2"/>
    <property type="match status" value="1"/>
</dbReference>
<protein>
    <submittedName>
        <fullName evidence="5">Curved DNA-binding protein</fullName>
    </submittedName>
</protein>
<reference evidence="5 6" key="1">
    <citation type="submission" date="2019-03" db="EMBL/GenBank/DDBJ databases">
        <title>Genomic Encyclopedia of Type Strains, Phase IV (KMG-IV): sequencing the most valuable type-strain genomes for metagenomic binning, comparative biology and taxonomic classification.</title>
        <authorList>
            <person name="Goeker M."/>
        </authorList>
    </citation>
    <scope>NUCLEOTIDE SEQUENCE [LARGE SCALE GENOMIC DNA]</scope>
    <source>
        <strain evidence="5 6">DSM 24591</strain>
    </source>
</reference>
<evidence type="ECO:0000313" key="5">
    <source>
        <dbReference type="EMBL" id="TCT10154.1"/>
    </source>
</evidence>
<dbReference type="Proteomes" id="UP000295525">
    <property type="component" value="Unassembled WGS sequence"/>
</dbReference>
<keyword evidence="6" id="KW-1185">Reference proteome</keyword>
<dbReference type="PANTHER" id="PTHR43096">
    <property type="entry name" value="DNAJ HOMOLOG 1, MITOCHONDRIAL-RELATED"/>
    <property type="match status" value="1"/>
</dbReference>
<evidence type="ECO:0000256" key="1">
    <source>
        <dbReference type="ARBA" id="ARBA00022490"/>
    </source>
</evidence>
<dbReference type="CDD" id="cd06257">
    <property type="entry name" value="DnaJ"/>
    <property type="match status" value="1"/>
</dbReference>
<gene>
    <name evidence="5" type="ORF">EDC26_102110</name>
</gene>
<dbReference type="Gene3D" id="2.60.260.20">
    <property type="entry name" value="Urease metallochaperone UreE, N-terminal domain"/>
    <property type="match status" value="2"/>
</dbReference>
<dbReference type="InterPro" id="IPR008971">
    <property type="entry name" value="HSP40/DnaJ_pept-bd"/>
</dbReference>
<sequence length="315" mass="34699">MKFVDYYQVMGVERNATLADIKKAYRKLAHKYHPDISKSADAENKFKELAEAYSTLKDPEKRAAYDTLGRHPQGEDFVPPQQWQEQFHETAADFSDVDLADLLSAFAAAQRGNGAERSTRPLQGQDFEFSVPVTLEQVYSGAETEVTIVLPEYDDHGLLHRNPKTFRIRIPKGAADGQRLRLPEKGGPGRHGGKSGDLYIVIKIQPHPMYTVSGHDLYSELPLSPWEAALGASIQIPTLGGAVEMTIPAGSVAGRKLRLGKRGLPAANGEQGDLYTVVRIDVPKALTARERELFTQLAAESIFNPRVHLQAGAKS</sequence>
<dbReference type="PROSITE" id="PS00636">
    <property type="entry name" value="DNAJ_1"/>
    <property type="match status" value="1"/>
</dbReference>
<dbReference type="InterPro" id="IPR001623">
    <property type="entry name" value="DnaJ_domain"/>
</dbReference>
<dbReference type="CDD" id="cd10747">
    <property type="entry name" value="DnaJ_C"/>
    <property type="match status" value="1"/>
</dbReference>
<dbReference type="PANTHER" id="PTHR43096:SF52">
    <property type="entry name" value="DNAJ HOMOLOG 1, MITOCHONDRIAL-RELATED"/>
    <property type="match status" value="1"/>
</dbReference>
<dbReference type="RefSeq" id="WP_132579768.1">
    <property type="nucleotide sequence ID" value="NZ_SMAJ01000002.1"/>
</dbReference>
<evidence type="ECO:0000256" key="2">
    <source>
        <dbReference type="ARBA" id="ARBA00023125"/>
    </source>
</evidence>
<dbReference type="FunFam" id="2.60.260.20:FF:000013">
    <property type="entry name" value="DnaJ subfamily B member 11"/>
    <property type="match status" value="1"/>
</dbReference>
<proteinExistence type="predicted"/>
<dbReference type="Pfam" id="PF01556">
    <property type="entry name" value="DnaJ_C"/>
    <property type="match status" value="1"/>
</dbReference>
<keyword evidence="3" id="KW-0143">Chaperone</keyword>
<dbReference type="GO" id="GO:0005737">
    <property type="term" value="C:cytoplasm"/>
    <property type="evidence" value="ECO:0007669"/>
    <property type="project" value="TreeGrafter"/>
</dbReference>
<organism evidence="5 6">
    <name type="scientific">Paralcaligenes ureilyticus</name>
    <dbReference type="NCBI Taxonomy" id="627131"/>
    <lineage>
        <taxon>Bacteria</taxon>
        <taxon>Pseudomonadati</taxon>
        <taxon>Pseudomonadota</taxon>
        <taxon>Betaproteobacteria</taxon>
        <taxon>Burkholderiales</taxon>
        <taxon>Alcaligenaceae</taxon>
        <taxon>Paralcaligenes</taxon>
    </lineage>
</organism>
<evidence type="ECO:0000256" key="3">
    <source>
        <dbReference type="ARBA" id="ARBA00023186"/>
    </source>
</evidence>
<dbReference type="GO" id="GO:0042026">
    <property type="term" value="P:protein refolding"/>
    <property type="evidence" value="ECO:0007669"/>
    <property type="project" value="TreeGrafter"/>
</dbReference>
<dbReference type="Pfam" id="PF00226">
    <property type="entry name" value="DnaJ"/>
    <property type="match status" value="1"/>
</dbReference>
<evidence type="ECO:0000259" key="4">
    <source>
        <dbReference type="PROSITE" id="PS50076"/>
    </source>
</evidence>
<keyword evidence="1" id="KW-0963">Cytoplasm</keyword>
<dbReference type="SMART" id="SM00271">
    <property type="entry name" value="DnaJ"/>
    <property type="match status" value="1"/>
</dbReference>
<dbReference type="GO" id="GO:0003677">
    <property type="term" value="F:DNA binding"/>
    <property type="evidence" value="ECO:0007669"/>
    <property type="project" value="UniProtKB-KW"/>
</dbReference>
<dbReference type="InterPro" id="IPR036869">
    <property type="entry name" value="J_dom_sf"/>
</dbReference>
<dbReference type="SUPFAM" id="SSF46565">
    <property type="entry name" value="Chaperone J-domain"/>
    <property type="match status" value="1"/>
</dbReference>
<dbReference type="InterPro" id="IPR018253">
    <property type="entry name" value="DnaJ_domain_CS"/>
</dbReference>
<dbReference type="FunFam" id="2.60.260.20:FF:000008">
    <property type="entry name" value="Curved DNA-binding protein"/>
    <property type="match status" value="1"/>
</dbReference>
<dbReference type="AlphaFoldDB" id="A0A4R3M9C3"/>
<accession>A0A4R3M9C3</accession>
<dbReference type="InterPro" id="IPR002939">
    <property type="entry name" value="DnaJ_C"/>
</dbReference>
<dbReference type="Gene3D" id="1.10.287.110">
    <property type="entry name" value="DnaJ domain"/>
    <property type="match status" value="1"/>
</dbReference>
<keyword evidence="2 5" id="KW-0238">DNA-binding</keyword>